<organism evidence="1 2">
    <name type="scientific">Kitasatospora acidiphila</name>
    <dbReference type="NCBI Taxonomy" id="2567942"/>
    <lineage>
        <taxon>Bacteria</taxon>
        <taxon>Bacillati</taxon>
        <taxon>Actinomycetota</taxon>
        <taxon>Actinomycetes</taxon>
        <taxon>Kitasatosporales</taxon>
        <taxon>Streptomycetaceae</taxon>
        <taxon>Kitasatospora</taxon>
    </lineage>
</organism>
<evidence type="ECO:0000313" key="2">
    <source>
        <dbReference type="Proteomes" id="UP000319103"/>
    </source>
</evidence>
<dbReference type="Proteomes" id="UP000319103">
    <property type="component" value="Unassembled WGS sequence"/>
</dbReference>
<protein>
    <submittedName>
        <fullName evidence="1">Uncharacterized protein</fullName>
    </submittedName>
</protein>
<reference evidence="1 2" key="1">
    <citation type="submission" date="2019-06" db="EMBL/GenBank/DDBJ databases">
        <title>Description of Kitasatospora acidophila sp. nov. isolated from pine grove soil, and reclassification of Streptomyces novaecaesareae to Kitasatospora novaeceasareae comb. nov.</title>
        <authorList>
            <person name="Kim M.J."/>
        </authorList>
    </citation>
    <scope>NUCLEOTIDE SEQUENCE [LARGE SCALE GENOMIC DNA]</scope>
    <source>
        <strain evidence="1 2">MMS16-CNU292</strain>
    </source>
</reference>
<comment type="caution">
    <text evidence="1">The sequence shown here is derived from an EMBL/GenBank/DDBJ whole genome shotgun (WGS) entry which is preliminary data.</text>
</comment>
<dbReference type="EMBL" id="VIGB01000003">
    <property type="protein sequence ID" value="TQF03379.1"/>
    <property type="molecule type" value="Genomic_DNA"/>
</dbReference>
<sequence length="156" mass="17567">MDRLRRAAIRLALAEQPSEELPMLAAEALAAGVDSPALRELAGLSRSDASQDLFVQAMAELGFPIPDQQDAWRRLMLWEAEALLDGTRQPYQAGHEIYWSACHLERSPHIESVIVEFLGLWSTWEDRPADRETTERAMHEAAARLLAHHHPLRDGP</sequence>
<name>A0A540W2Y3_9ACTN</name>
<dbReference type="RefSeq" id="WP_141634028.1">
    <property type="nucleotide sequence ID" value="NZ_VIGB01000003.1"/>
</dbReference>
<proteinExistence type="predicted"/>
<gene>
    <name evidence="1" type="ORF">E6W39_15495</name>
</gene>
<accession>A0A540W2Y3</accession>
<dbReference type="AlphaFoldDB" id="A0A540W2Y3"/>
<keyword evidence="2" id="KW-1185">Reference proteome</keyword>
<evidence type="ECO:0000313" key="1">
    <source>
        <dbReference type="EMBL" id="TQF03379.1"/>
    </source>
</evidence>
<dbReference type="OrthoDB" id="5190020at2"/>